<name>A0A1Q4VFI8_9ACTN</name>
<keyword evidence="1" id="KW-1133">Transmembrane helix</keyword>
<evidence type="ECO:0000256" key="1">
    <source>
        <dbReference type="SAM" id="Phobius"/>
    </source>
</evidence>
<reference evidence="2 3" key="1">
    <citation type="submission" date="2015-06" db="EMBL/GenBank/DDBJ databases">
        <title>Cloning and characterization of the uncialamcin biosynthetic gene cluster.</title>
        <authorList>
            <person name="Yan X."/>
            <person name="Huang T."/>
            <person name="Ge H."/>
            <person name="Shen B."/>
        </authorList>
    </citation>
    <scope>NUCLEOTIDE SEQUENCE [LARGE SCALE GENOMIC DNA]</scope>
    <source>
        <strain evidence="2 3">DCA2648</strain>
    </source>
</reference>
<keyword evidence="1" id="KW-0812">Transmembrane</keyword>
<gene>
    <name evidence="2" type="ORF">AB852_00125</name>
</gene>
<keyword evidence="1" id="KW-0472">Membrane</keyword>
<organism evidence="2 3">
    <name type="scientific">Streptomyces uncialis</name>
    <dbReference type="NCBI Taxonomy" id="1048205"/>
    <lineage>
        <taxon>Bacteria</taxon>
        <taxon>Bacillati</taxon>
        <taxon>Actinomycetota</taxon>
        <taxon>Actinomycetes</taxon>
        <taxon>Kitasatosporales</taxon>
        <taxon>Streptomycetaceae</taxon>
        <taxon>Streptomyces</taxon>
    </lineage>
</organism>
<dbReference type="Gene3D" id="3.40.720.10">
    <property type="entry name" value="Alkaline Phosphatase, subunit A"/>
    <property type="match status" value="1"/>
</dbReference>
<accession>A0A1Q4VFI8</accession>
<protein>
    <submittedName>
        <fullName evidence="2">Sulfatase</fullName>
    </submittedName>
</protein>
<sequence>MPDRLAELTPGAFVRLPGEAVLGAALLLALTGRARDVVAGALGLLLGVTVLLGALDLGFHEALGRPFDPVLDWILLDDGQAFLRDSVGRTGALLATAAALALALAVLAAGTVSVVRLGRSLRRGGAVAAPVTLAGGTVWVVCAALGAQFAGAPLAARSTADALGDRVRQTRATFADEEVFERAAADDPFRDTPGDRLLTGLRGKDVLFVFVESYGRTALEDPAMAPHLGALLADGTERLRAAGYASRSGFLTSPTAGAGSWLAHSTFLSGLWVAHQQRYRSVTASDRLTLTEAFRRTGAWRTVGIMPGVTREWPEGRFYGLDRVYDSRELGYRGPKFSWAPVPDQFSLAAFERLEGGRAGRGPLMAGIVLVSSHNPWAPIPEMLGWDGLGDGSVYEGVRARGADPKRVWRDPERVRDEYRRSVEYSLTSLVSYLEEYGDEDTVLVFLGDHQPIPAVAGEGASRDVPVAMVAKDPAVFDRIGDWGWDEGLAPSPSAPVWRMDTFRDRFLGAFGPAS</sequence>
<dbReference type="Proteomes" id="UP000186455">
    <property type="component" value="Unassembled WGS sequence"/>
</dbReference>
<feature type="transmembrane region" description="Helical" evidence="1">
    <location>
        <begin position="127"/>
        <end position="150"/>
    </location>
</feature>
<keyword evidence="3" id="KW-1185">Reference proteome</keyword>
<evidence type="ECO:0000313" key="2">
    <source>
        <dbReference type="EMBL" id="OKH96576.1"/>
    </source>
</evidence>
<comment type="caution">
    <text evidence="2">The sequence shown here is derived from an EMBL/GenBank/DDBJ whole genome shotgun (WGS) entry which is preliminary data.</text>
</comment>
<evidence type="ECO:0000313" key="3">
    <source>
        <dbReference type="Proteomes" id="UP000186455"/>
    </source>
</evidence>
<dbReference type="STRING" id="1048205.AB852_00125"/>
<feature type="transmembrane region" description="Helical" evidence="1">
    <location>
        <begin position="92"/>
        <end position="115"/>
    </location>
</feature>
<feature type="transmembrane region" description="Helical" evidence="1">
    <location>
        <begin position="37"/>
        <end position="59"/>
    </location>
</feature>
<proteinExistence type="predicted"/>
<dbReference type="EMBL" id="LFBV01000001">
    <property type="protein sequence ID" value="OKH96576.1"/>
    <property type="molecule type" value="Genomic_DNA"/>
</dbReference>
<dbReference type="InterPro" id="IPR017850">
    <property type="entry name" value="Alkaline_phosphatase_core_sf"/>
</dbReference>
<feature type="transmembrane region" description="Helical" evidence="1">
    <location>
        <begin position="12"/>
        <end position="30"/>
    </location>
</feature>
<dbReference type="AlphaFoldDB" id="A0A1Q4VFI8"/>
<dbReference type="SUPFAM" id="SSF53649">
    <property type="entry name" value="Alkaline phosphatase-like"/>
    <property type="match status" value="1"/>
</dbReference>